<keyword evidence="2" id="KW-1003">Cell membrane</keyword>
<dbReference type="Proteomes" id="UP000231602">
    <property type="component" value="Unassembled WGS sequence"/>
</dbReference>
<dbReference type="PANTHER" id="PTHR30250:SF11">
    <property type="entry name" value="O-ANTIGEN TRANSPORTER-RELATED"/>
    <property type="match status" value="1"/>
</dbReference>
<gene>
    <name evidence="7" type="ORF">COV23_00120</name>
</gene>
<sequence>MKFVFKFVRIRQFFFNNTSTRQTIAKNTFWLISGQIFSRFIRAAIIIYAARILGAQEWGIFSYVLSLAGFFTIFADFGINAVITRESSRDIEKQKKYFSTSLFIKLVMIVVLAFVVILIAPIFIKQRSIELLLPLAVFIIGFDVLRDFAASLSRAWEKMEIEAFVQVITNTAIFIAGFVAIYFYPNAQSLLLAYVVGIGIGMVVAFYQFKHYLKNLKDNFSKYLIKPIIYSSWPLGMLGLMGAIMLNTDSIMLGWYKNMQDVGYYSAGQRIAQLIYLIPGLIATAFFPSFARLINEKEKFKKMLNKSLQIIGLIALPLMTGGFFLSSFIIKLLYGTEYLQGVFSFKLMNLTYLPVFLSAILGNALFALNKEKSLFTYVILGVSGNFLFNLLLIPTFGIAGAALSTLINQIIITIYLIFKLRKEIDFKIF</sequence>
<dbReference type="EMBL" id="PCXV01000005">
    <property type="protein sequence ID" value="PIR44386.1"/>
    <property type="molecule type" value="Genomic_DNA"/>
</dbReference>
<name>A0A2H0RDD6_9BACT</name>
<feature type="transmembrane region" description="Helical" evidence="6">
    <location>
        <begin position="308"/>
        <end position="330"/>
    </location>
</feature>
<evidence type="ECO:0000313" key="8">
    <source>
        <dbReference type="Proteomes" id="UP000231602"/>
    </source>
</evidence>
<evidence type="ECO:0000256" key="4">
    <source>
        <dbReference type="ARBA" id="ARBA00022989"/>
    </source>
</evidence>
<feature type="transmembrane region" description="Helical" evidence="6">
    <location>
        <begin position="190"/>
        <end position="207"/>
    </location>
</feature>
<dbReference type="PANTHER" id="PTHR30250">
    <property type="entry name" value="PST FAMILY PREDICTED COLANIC ACID TRANSPORTER"/>
    <property type="match status" value="1"/>
</dbReference>
<keyword evidence="5 6" id="KW-0472">Membrane</keyword>
<feature type="transmembrane region" description="Helical" evidence="6">
    <location>
        <begin position="374"/>
        <end position="392"/>
    </location>
</feature>
<reference evidence="7 8" key="1">
    <citation type="submission" date="2017-09" db="EMBL/GenBank/DDBJ databases">
        <title>Depth-based differentiation of microbial function through sediment-hosted aquifers and enrichment of novel symbionts in the deep terrestrial subsurface.</title>
        <authorList>
            <person name="Probst A.J."/>
            <person name="Ladd B."/>
            <person name="Jarett J.K."/>
            <person name="Geller-Mcgrath D.E."/>
            <person name="Sieber C.M."/>
            <person name="Emerson J.B."/>
            <person name="Anantharaman K."/>
            <person name="Thomas B.C."/>
            <person name="Malmstrom R."/>
            <person name="Stieglmeier M."/>
            <person name="Klingl A."/>
            <person name="Woyke T."/>
            <person name="Ryan C.M."/>
            <person name="Banfield J.F."/>
        </authorList>
    </citation>
    <scope>NUCLEOTIDE SEQUENCE [LARGE SCALE GENOMIC DNA]</scope>
    <source>
        <strain evidence="7">CG10_big_fil_rev_8_21_14_0_10_31_9</strain>
    </source>
</reference>
<evidence type="ECO:0000313" key="7">
    <source>
        <dbReference type="EMBL" id="PIR44386.1"/>
    </source>
</evidence>
<feature type="transmembrane region" description="Helical" evidence="6">
    <location>
        <begin position="60"/>
        <end position="82"/>
    </location>
</feature>
<accession>A0A2H0RDD6</accession>
<evidence type="ECO:0000256" key="2">
    <source>
        <dbReference type="ARBA" id="ARBA00022475"/>
    </source>
</evidence>
<dbReference type="InterPro" id="IPR050833">
    <property type="entry name" value="Poly_Biosynth_Transport"/>
</dbReference>
<keyword evidence="4 6" id="KW-1133">Transmembrane helix</keyword>
<feature type="transmembrane region" description="Helical" evidence="6">
    <location>
        <begin position="102"/>
        <end position="123"/>
    </location>
</feature>
<proteinExistence type="predicted"/>
<organism evidence="7 8">
    <name type="scientific">Candidatus Wolfebacteria bacterium CG10_big_fil_rev_8_21_14_0_10_31_9</name>
    <dbReference type="NCBI Taxonomy" id="1975070"/>
    <lineage>
        <taxon>Bacteria</taxon>
        <taxon>Candidatus Wolfeibacteriota</taxon>
    </lineage>
</organism>
<dbReference type="InterPro" id="IPR002797">
    <property type="entry name" value="Polysacc_synth"/>
</dbReference>
<protein>
    <submittedName>
        <fullName evidence="7">Uncharacterized protein</fullName>
    </submittedName>
</protein>
<dbReference type="AlphaFoldDB" id="A0A2H0RDD6"/>
<feature type="transmembrane region" description="Helical" evidence="6">
    <location>
        <begin position="161"/>
        <end position="184"/>
    </location>
</feature>
<evidence type="ECO:0000256" key="3">
    <source>
        <dbReference type="ARBA" id="ARBA00022692"/>
    </source>
</evidence>
<evidence type="ECO:0000256" key="5">
    <source>
        <dbReference type="ARBA" id="ARBA00023136"/>
    </source>
</evidence>
<feature type="transmembrane region" description="Helical" evidence="6">
    <location>
        <begin position="129"/>
        <end position="149"/>
    </location>
</feature>
<comment type="caution">
    <text evidence="7">The sequence shown here is derived from an EMBL/GenBank/DDBJ whole genome shotgun (WGS) entry which is preliminary data.</text>
</comment>
<evidence type="ECO:0000256" key="1">
    <source>
        <dbReference type="ARBA" id="ARBA00004651"/>
    </source>
</evidence>
<feature type="transmembrane region" description="Helical" evidence="6">
    <location>
        <begin position="350"/>
        <end position="367"/>
    </location>
</feature>
<dbReference type="Pfam" id="PF01943">
    <property type="entry name" value="Polysacc_synt"/>
    <property type="match status" value="1"/>
</dbReference>
<comment type="subcellular location">
    <subcellularLocation>
        <location evidence="1">Cell membrane</location>
        <topology evidence="1">Multi-pass membrane protein</topology>
    </subcellularLocation>
</comment>
<keyword evidence="3 6" id="KW-0812">Transmembrane</keyword>
<feature type="transmembrane region" description="Helical" evidence="6">
    <location>
        <begin position="398"/>
        <end position="418"/>
    </location>
</feature>
<dbReference type="GO" id="GO:0005886">
    <property type="term" value="C:plasma membrane"/>
    <property type="evidence" value="ECO:0007669"/>
    <property type="project" value="UniProtKB-SubCell"/>
</dbReference>
<evidence type="ECO:0000256" key="6">
    <source>
        <dbReference type="SAM" id="Phobius"/>
    </source>
</evidence>
<feature type="transmembrane region" description="Helical" evidence="6">
    <location>
        <begin position="36"/>
        <end position="54"/>
    </location>
</feature>
<feature type="transmembrane region" description="Helical" evidence="6">
    <location>
        <begin position="228"/>
        <end position="247"/>
    </location>
</feature>
<dbReference type="CDD" id="cd13128">
    <property type="entry name" value="MATE_Wzx_like"/>
    <property type="match status" value="1"/>
</dbReference>
<feature type="transmembrane region" description="Helical" evidence="6">
    <location>
        <begin position="267"/>
        <end position="287"/>
    </location>
</feature>